<name>A0ABT9FCA4_9GAMM</name>
<proteinExistence type="predicted"/>
<sequence length="53" mass="6227">MNTNQITSIGWLNNTDKSITLTICKRGQQQTTFTSISNNLYWVSYNHTLYKQR</sequence>
<reference evidence="1" key="1">
    <citation type="submission" date="2023-07" db="EMBL/GenBank/DDBJ databases">
        <title>Genome content predicts the carbon catabolic preferences of heterotrophic bacteria.</title>
        <authorList>
            <person name="Gralka M."/>
        </authorList>
    </citation>
    <scope>NUCLEOTIDE SEQUENCE</scope>
    <source>
        <strain evidence="1">4G09</strain>
    </source>
</reference>
<organism evidence="1 2">
    <name type="scientific">Pseudoalteromonas marina</name>
    <dbReference type="NCBI Taxonomy" id="267375"/>
    <lineage>
        <taxon>Bacteria</taxon>
        <taxon>Pseudomonadati</taxon>
        <taxon>Pseudomonadota</taxon>
        <taxon>Gammaproteobacteria</taxon>
        <taxon>Alteromonadales</taxon>
        <taxon>Pseudoalteromonadaceae</taxon>
        <taxon>Pseudoalteromonas</taxon>
    </lineage>
</organism>
<dbReference type="EMBL" id="JAUYVT010000004">
    <property type="protein sequence ID" value="MDP2564412.1"/>
    <property type="molecule type" value="Genomic_DNA"/>
</dbReference>
<comment type="caution">
    <text evidence="1">The sequence shown here is derived from an EMBL/GenBank/DDBJ whole genome shotgun (WGS) entry which is preliminary data.</text>
</comment>
<dbReference type="RefSeq" id="WP_305471689.1">
    <property type="nucleotide sequence ID" value="NZ_JAUYVT010000004.1"/>
</dbReference>
<dbReference type="Proteomes" id="UP001177212">
    <property type="component" value="Unassembled WGS sequence"/>
</dbReference>
<keyword evidence="2" id="KW-1185">Reference proteome</keyword>
<evidence type="ECO:0000313" key="2">
    <source>
        <dbReference type="Proteomes" id="UP001177212"/>
    </source>
</evidence>
<evidence type="ECO:0000313" key="1">
    <source>
        <dbReference type="EMBL" id="MDP2564412.1"/>
    </source>
</evidence>
<protein>
    <submittedName>
        <fullName evidence="1">Uncharacterized protein</fullName>
    </submittedName>
</protein>
<gene>
    <name evidence="1" type="ORF">Q8W34_07180</name>
</gene>
<accession>A0ABT9FCA4</accession>